<keyword evidence="3 6" id="KW-1133">Transmembrane helix</keyword>
<feature type="transmembrane region" description="Helical" evidence="6">
    <location>
        <begin position="111"/>
        <end position="132"/>
    </location>
</feature>
<dbReference type="InterPro" id="IPR006634">
    <property type="entry name" value="TLC-dom"/>
</dbReference>
<organism evidence="8 9">
    <name type="scientific">Corchorus olitorius</name>
    <dbReference type="NCBI Taxonomy" id="93759"/>
    <lineage>
        <taxon>Eukaryota</taxon>
        <taxon>Viridiplantae</taxon>
        <taxon>Streptophyta</taxon>
        <taxon>Embryophyta</taxon>
        <taxon>Tracheophyta</taxon>
        <taxon>Spermatophyta</taxon>
        <taxon>Magnoliopsida</taxon>
        <taxon>eudicotyledons</taxon>
        <taxon>Gunneridae</taxon>
        <taxon>Pentapetalae</taxon>
        <taxon>rosids</taxon>
        <taxon>malvids</taxon>
        <taxon>Malvales</taxon>
        <taxon>Malvaceae</taxon>
        <taxon>Grewioideae</taxon>
        <taxon>Apeibeae</taxon>
        <taxon>Corchorus</taxon>
    </lineage>
</organism>
<evidence type="ECO:0000256" key="6">
    <source>
        <dbReference type="SAM" id="Phobius"/>
    </source>
</evidence>
<evidence type="ECO:0000313" key="9">
    <source>
        <dbReference type="Proteomes" id="UP000187203"/>
    </source>
</evidence>
<dbReference type="SMART" id="SM00724">
    <property type="entry name" value="TLC"/>
    <property type="match status" value="1"/>
</dbReference>
<evidence type="ECO:0000256" key="5">
    <source>
        <dbReference type="PROSITE-ProRule" id="PRU00205"/>
    </source>
</evidence>
<evidence type="ECO:0000256" key="4">
    <source>
        <dbReference type="ARBA" id="ARBA00023136"/>
    </source>
</evidence>
<sequence length="319" mass="36630">MEIKSYQNQAELLLKEYILADSFIPYTSVICGICACKMFYDLTQLLSSFYFKSYPSLTKVQRTEWSNRSISTIHAIFITVMSLYFVFWSNLYSDHQYAGLVIFRSSALSTFALGVSVGYFLADLGMIIWFYPSLGGMEYLLHHLLSVAAVAYSMLTGEGQLYTFMVLISETTTPGINLRWYLDTAGMKRSRAYLINGVVIFVAWLVAGYNEIYYFLQVARILLFMYLFYHVYLHYDQPQMHRQDLEFKLLNCLSAKLLRLTQSLSDIKNLGKTVAQLRAILNLYCAVSPVSYELNVVRKDHQGIKKDISKAAVKGTHRN</sequence>
<keyword evidence="9" id="KW-1185">Reference proteome</keyword>
<gene>
    <name evidence="8" type="ORF">COLO4_08653</name>
</gene>
<dbReference type="STRING" id="93759.A0A1R3KF02"/>
<keyword evidence="2 5" id="KW-0812">Transmembrane</keyword>
<dbReference type="EMBL" id="AWUE01013914">
    <property type="protein sequence ID" value="OMP05677.1"/>
    <property type="molecule type" value="Genomic_DNA"/>
</dbReference>
<evidence type="ECO:0000313" key="8">
    <source>
        <dbReference type="EMBL" id="OMP05677.1"/>
    </source>
</evidence>
<comment type="subcellular location">
    <subcellularLocation>
        <location evidence="1">Membrane</location>
        <topology evidence="1">Multi-pass membrane protein</topology>
    </subcellularLocation>
</comment>
<dbReference type="InterPro" id="IPR050846">
    <property type="entry name" value="TLCD"/>
</dbReference>
<dbReference type="Pfam" id="PF03798">
    <property type="entry name" value="TRAM_LAG1_CLN8"/>
    <property type="match status" value="1"/>
</dbReference>
<dbReference type="Proteomes" id="UP000187203">
    <property type="component" value="Unassembled WGS sequence"/>
</dbReference>
<feature type="transmembrane region" description="Helical" evidence="6">
    <location>
        <begin position="72"/>
        <end position="91"/>
    </location>
</feature>
<evidence type="ECO:0000256" key="2">
    <source>
        <dbReference type="ARBA" id="ARBA00022692"/>
    </source>
</evidence>
<keyword evidence="4 5" id="KW-0472">Membrane</keyword>
<feature type="domain" description="TLC" evidence="7">
    <location>
        <begin position="60"/>
        <end position="242"/>
    </location>
</feature>
<dbReference type="PANTHER" id="PTHR13439">
    <property type="entry name" value="CT120 PROTEIN"/>
    <property type="match status" value="1"/>
</dbReference>
<accession>A0A1R3KF02</accession>
<reference evidence="9" key="1">
    <citation type="submission" date="2013-09" db="EMBL/GenBank/DDBJ databases">
        <title>Corchorus olitorius genome sequencing.</title>
        <authorList>
            <person name="Alam M."/>
            <person name="Haque M.S."/>
            <person name="Islam M.S."/>
            <person name="Emdad E.M."/>
            <person name="Islam M.M."/>
            <person name="Ahmed B."/>
            <person name="Halim A."/>
            <person name="Hossen Q.M.M."/>
            <person name="Hossain M.Z."/>
            <person name="Ahmed R."/>
            <person name="Khan M.M."/>
            <person name="Islam R."/>
            <person name="Rashid M.M."/>
            <person name="Khan S.A."/>
            <person name="Rahman M.S."/>
            <person name="Alam M."/>
            <person name="Yahiya A.S."/>
            <person name="Khan M.S."/>
            <person name="Azam M.S."/>
            <person name="Haque T."/>
            <person name="Lashkar M.Z.H."/>
            <person name="Akhand A.I."/>
            <person name="Morshed G."/>
            <person name="Roy S."/>
            <person name="Uddin K.S."/>
            <person name="Rabeya T."/>
            <person name="Hossain A.S."/>
            <person name="Chowdhury A."/>
            <person name="Snigdha A.R."/>
            <person name="Mortoza M.S."/>
            <person name="Matin S.A."/>
            <person name="Hoque S.M.E."/>
            <person name="Islam M.K."/>
            <person name="Roy D.K."/>
            <person name="Haider R."/>
            <person name="Moosa M.M."/>
            <person name="Elias S.M."/>
            <person name="Hasan A.M."/>
            <person name="Jahan S."/>
            <person name="Shafiuddin M."/>
            <person name="Mahmood N."/>
            <person name="Shommy N.S."/>
        </authorList>
    </citation>
    <scope>NUCLEOTIDE SEQUENCE [LARGE SCALE GENOMIC DNA]</scope>
    <source>
        <strain evidence="9">cv. O-4</strain>
    </source>
</reference>
<dbReference type="AlphaFoldDB" id="A0A1R3KF02"/>
<dbReference type="OrthoDB" id="10266980at2759"/>
<feature type="transmembrane region" description="Helical" evidence="6">
    <location>
        <begin position="23"/>
        <end position="51"/>
    </location>
</feature>
<dbReference type="PANTHER" id="PTHR13439:SF71">
    <property type="entry name" value="EXPRESSED PROTEIN"/>
    <property type="match status" value="1"/>
</dbReference>
<proteinExistence type="predicted"/>
<protein>
    <recommendedName>
        <fullName evidence="7">TLC domain-containing protein</fullName>
    </recommendedName>
</protein>
<dbReference type="GO" id="GO:0005783">
    <property type="term" value="C:endoplasmic reticulum"/>
    <property type="evidence" value="ECO:0007669"/>
    <property type="project" value="TreeGrafter"/>
</dbReference>
<dbReference type="GO" id="GO:0016020">
    <property type="term" value="C:membrane"/>
    <property type="evidence" value="ECO:0007669"/>
    <property type="project" value="UniProtKB-SubCell"/>
</dbReference>
<evidence type="ECO:0000256" key="1">
    <source>
        <dbReference type="ARBA" id="ARBA00004141"/>
    </source>
</evidence>
<evidence type="ECO:0000259" key="7">
    <source>
        <dbReference type="PROSITE" id="PS50922"/>
    </source>
</evidence>
<dbReference type="PROSITE" id="PS50922">
    <property type="entry name" value="TLC"/>
    <property type="match status" value="1"/>
</dbReference>
<feature type="transmembrane region" description="Helical" evidence="6">
    <location>
        <begin position="215"/>
        <end position="233"/>
    </location>
</feature>
<dbReference type="GO" id="GO:0055088">
    <property type="term" value="P:lipid homeostasis"/>
    <property type="evidence" value="ECO:0007669"/>
    <property type="project" value="TreeGrafter"/>
</dbReference>
<name>A0A1R3KF02_9ROSI</name>
<evidence type="ECO:0000256" key="3">
    <source>
        <dbReference type="ARBA" id="ARBA00022989"/>
    </source>
</evidence>
<feature type="transmembrane region" description="Helical" evidence="6">
    <location>
        <begin position="192"/>
        <end position="209"/>
    </location>
</feature>
<comment type="caution">
    <text evidence="8">The sequence shown here is derived from an EMBL/GenBank/DDBJ whole genome shotgun (WGS) entry which is preliminary data.</text>
</comment>